<evidence type="ECO:0000313" key="2">
    <source>
        <dbReference type="Proteomes" id="UP001054945"/>
    </source>
</evidence>
<sequence length="120" mass="13842">MYSTTLQEAFVTLTTLSHYSFGNSIIFNTFNHYSVGHTYYSHYSVGHTYIVSTLSWSLLLYSLLSITTQLVTPTIVTIFSFYSVGHSYYSLYSGHIIVIRCEKHHSSKDLLVEFYRFPVV</sequence>
<proteinExistence type="predicted"/>
<reference evidence="1 2" key="1">
    <citation type="submission" date="2021-06" db="EMBL/GenBank/DDBJ databases">
        <title>Caerostris extrusa draft genome.</title>
        <authorList>
            <person name="Kono N."/>
            <person name="Arakawa K."/>
        </authorList>
    </citation>
    <scope>NUCLEOTIDE SEQUENCE [LARGE SCALE GENOMIC DNA]</scope>
</reference>
<evidence type="ECO:0000313" key="1">
    <source>
        <dbReference type="EMBL" id="GIX72284.1"/>
    </source>
</evidence>
<dbReference type="Proteomes" id="UP001054945">
    <property type="component" value="Unassembled WGS sequence"/>
</dbReference>
<accession>A0AAV4MNB7</accession>
<organism evidence="1 2">
    <name type="scientific">Caerostris extrusa</name>
    <name type="common">Bark spider</name>
    <name type="synonym">Caerostris bankana</name>
    <dbReference type="NCBI Taxonomy" id="172846"/>
    <lineage>
        <taxon>Eukaryota</taxon>
        <taxon>Metazoa</taxon>
        <taxon>Ecdysozoa</taxon>
        <taxon>Arthropoda</taxon>
        <taxon>Chelicerata</taxon>
        <taxon>Arachnida</taxon>
        <taxon>Araneae</taxon>
        <taxon>Araneomorphae</taxon>
        <taxon>Entelegynae</taxon>
        <taxon>Araneoidea</taxon>
        <taxon>Araneidae</taxon>
        <taxon>Caerostris</taxon>
    </lineage>
</organism>
<keyword evidence="2" id="KW-1185">Reference proteome</keyword>
<comment type="caution">
    <text evidence="1">The sequence shown here is derived from an EMBL/GenBank/DDBJ whole genome shotgun (WGS) entry which is preliminary data.</text>
</comment>
<dbReference type="AlphaFoldDB" id="A0AAV4MNB7"/>
<gene>
    <name evidence="1" type="ORF">CEXT_421151</name>
</gene>
<protein>
    <submittedName>
        <fullName evidence="1">Uncharacterized protein</fullName>
    </submittedName>
</protein>
<name>A0AAV4MNB7_CAEEX</name>
<dbReference type="EMBL" id="BPLR01002298">
    <property type="protein sequence ID" value="GIX72284.1"/>
    <property type="molecule type" value="Genomic_DNA"/>
</dbReference>